<proteinExistence type="inferred from homology"/>
<reference evidence="3" key="1">
    <citation type="submission" date="2019-10" db="EMBL/GenBank/DDBJ databases">
        <authorList>
            <person name="Zhang R."/>
            <person name="Pan Y."/>
            <person name="Wang J."/>
            <person name="Ma R."/>
            <person name="Yu S."/>
        </authorList>
    </citation>
    <scope>NUCLEOTIDE SEQUENCE</scope>
    <source>
        <strain evidence="3">LA-IB0</strain>
        <tissue evidence="3">Leaf</tissue>
    </source>
</reference>
<feature type="compositionally biased region" description="Basic and acidic residues" evidence="2">
    <location>
        <begin position="99"/>
        <end position="117"/>
    </location>
</feature>
<feature type="region of interest" description="Disordered" evidence="2">
    <location>
        <begin position="257"/>
        <end position="331"/>
    </location>
</feature>
<feature type="region of interest" description="Disordered" evidence="2">
    <location>
        <begin position="163"/>
        <end position="216"/>
    </location>
</feature>
<dbReference type="GO" id="GO:0051225">
    <property type="term" value="P:spindle assembly"/>
    <property type="evidence" value="ECO:0007669"/>
    <property type="project" value="TreeGrafter"/>
</dbReference>
<dbReference type="PANTHER" id="PTHR31807:SF31">
    <property type="entry name" value="QWRF MOTIF PROTEIN (DUF566)-RELATED"/>
    <property type="match status" value="1"/>
</dbReference>
<evidence type="ECO:0000256" key="1">
    <source>
        <dbReference type="ARBA" id="ARBA00010016"/>
    </source>
</evidence>
<dbReference type="InterPro" id="IPR007573">
    <property type="entry name" value="QWRF"/>
</dbReference>
<sequence length="574" mass="64277">MQSHGGATAASDHSLKPKKPKSREVSSKYLSPSSTTATTSSSTTQYGNQSPLKSKPISSTDSRKHKSLENSGFLRGLWPSSSTRSPFPNSNSNTLADHLGNDRQKDLEERKRHEKSDQTPFSINRQRSCREFRSFDDDKKTSAKENHIPIFGGSMRYTGKFKFTGKSSKSSKLPDDYSHDDRIVPGRFSIDENTLRKKSSKLSDSDTQDSESEYSDIYSGGTSFDTLVAGKHSYMAPTMSSRKHGIEVASKFMQDLSSSSRSRRWSADSSDNYNSSPKSFTLKNEIKKANPKWALSPGRSGSPSSSLTDNKGKITGLMNSKPPTSPSRGKGVGNILSLGIELLKGKKKTCSSTNNASSPLGPGSAESIHQLKLLHNRLMQWRYCNGRAEAVNGNIIKQVQRNILYAWNGLIKLQHSVLQKKLQLQKEKLDMKLNYILQYQMKMLDIWGNMEQQHLSAISSTKHYLHSVVCRIPLLDGAKVEPQSAFIAIRHASDVVSSINLMLTTLSPTIEKTVRELVELAIVVTQEKLLLEECLELFRTIYILEIQERSLKSNIMQLKLLQKENHHRQQYILT</sequence>
<comment type="caution">
    <text evidence="3">The sequence shown here is derived from an EMBL/GenBank/DDBJ whole genome shotgun (WGS) entry which is preliminary data.</text>
</comment>
<comment type="similarity">
    <text evidence="1">Belongs to the QWRF family.</text>
</comment>
<organism evidence="3 4">
    <name type="scientific">Buddleja alternifolia</name>
    <dbReference type="NCBI Taxonomy" id="168488"/>
    <lineage>
        <taxon>Eukaryota</taxon>
        <taxon>Viridiplantae</taxon>
        <taxon>Streptophyta</taxon>
        <taxon>Embryophyta</taxon>
        <taxon>Tracheophyta</taxon>
        <taxon>Spermatophyta</taxon>
        <taxon>Magnoliopsida</taxon>
        <taxon>eudicotyledons</taxon>
        <taxon>Gunneridae</taxon>
        <taxon>Pentapetalae</taxon>
        <taxon>asterids</taxon>
        <taxon>lamiids</taxon>
        <taxon>Lamiales</taxon>
        <taxon>Scrophulariaceae</taxon>
        <taxon>Buddlejeae</taxon>
        <taxon>Buddleja</taxon>
    </lineage>
</organism>
<evidence type="ECO:0000313" key="4">
    <source>
        <dbReference type="Proteomes" id="UP000826271"/>
    </source>
</evidence>
<name>A0AAV6W3Y1_9LAMI</name>
<feature type="compositionally biased region" description="Low complexity" evidence="2">
    <location>
        <begin position="296"/>
        <end position="306"/>
    </location>
</feature>
<feature type="compositionally biased region" description="Basic and acidic residues" evidence="2">
    <location>
        <begin position="172"/>
        <end position="195"/>
    </location>
</feature>
<dbReference type="EMBL" id="WHWC01000018">
    <property type="protein sequence ID" value="KAG8364653.1"/>
    <property type="molecule type" value="Genomic_DNA"/>
</dbReference>
<dbReference type="GO" id="GO:0008017">
    <property type="term" value="F:microtubule binding"/>
    <property type="evidence" value="ECO:0007669"/>
    <property type="project" value="TreeGrafter"/>
</dbReference>
<evidence type="ECO:0000256" key="2">
    <source>
        <dbReference type="SAM" id="MobiDB-lite"/>
    </source>
</evidence>
<feature type="region of interest" description="Disordered" evidence="2">
    <location>
        <begin position="1"/>
        <end position="147"/>
    </location>
</feature>
<protein>
    <recommendedName>
        <fullName evidence="5">QWRF motif-containing protein 3</fullName>
    </recommendedName>
</protein>
<evidence type="ECO:0008006" key="5">
    <source>
        <dbReference type="Google" id="ProtNLM"/>
    </source>
</evidence>
<feature type="compositionally biased region" description="Polar residues" evidence="2">
    <location>
        <begin position="45"/>
        <end position="60"/>
    </location>
</feature>
<dbReference type="Pfam" id="PF04484">
    <property type="entry name" value="QWRF"/>
    <property type="match status" value="1"/>
</dbReference>
<dbReference type="GO" id="GO:0005737">
    <property type="term" value="C:cytoplasm"/>
    <property type="evidence" value="ECO:0007669"/>
    <property type="project" value="TreeGrafter"/>
</dbReference>
<keyword evidence="4" id="KW-1185">Reference proteome</keyword>
<dbReference type="PANTHER" id="PTHR31807">
    <property type="entry name" value="AUGMIN FAMILY MEMBER"/>
    <property type="match status" value="1"/>
</dbReference>
<dbReference type="GO" id="GO:0005880">
    <property type="term" value="C:nuclear microtubule"/>
    <property type="evidence" value="ECO:0007669"/>
    <property type="project" value="TreeGrafter"/>
</dbReference>
<dbReference type="AlphaFoldDB" id="A0AAV6W3Y1"/>
<gene>
    <name evidence="3" type="ORF">BUALT_Bualt18G0020200</name>
</gene>
<dbReference type="Proteomes" id="UP000826271">
    <property type="component" value="Unassembled WGS sequence"/>
</dbReference>
<feature type="compositionally biased region" description="Low complexity" evidence="2">
    <location>
        <begin position="31"/>
        <end position="44"/>
    </location>
</feature>
<feature type="compositionally biased region" description="Polar residues" evidence="2">
    <location>
        <begin position="272"/>
        <end position="282"/>
    </location>
</feature>
<evidence type="ECO:0000313" key="3">
    <source>
        <dbReference type="EMBL" id="KAG8364653.1"/>
    </source>
</evidence>
<accession>A0AAV6W3Y1</accession>
<feature type="compositionally biased region" description="Basic and acidic residues" evidence="2">
    <location>
        <begin position="128"/>
        <end position="147"/>
    </location>
</feature>
<feature type="compositionally biased region" description="Polar residues" evidence="2">
    <location>
        <begin position="79"/>
        <end position="95"/>
    </location>
</feature>